<protein>
    <recommendedName>
        <fullName evidence="4">Zn(2)-C6 fungal-type domain-containing protein</fullName>
    </recommendedName>
</protein>
<evidence type="ECO:0000313" key="3">
    <source>
        <dbReference type="Proteomes" id="UP001221757"/>
    </source>
</evidence>
<evidence type="ECO:0000256" key="1">
    <source>
        <dbReference type="SAM" id="MobiDB-lite"/>
    </source>
</evidence>
<dbReference type="EMBL" id="JARKIE010000122">
    <property type="protein sequence ID" value="KAJ7681130.1"/>
    <property type="molecule type" value="Genomic_DNA"/>
</dbReference>
<dbReference type="Proteomes" id="UP001221757">
    <property type="component" value="Unassembled WGS sequence"/>
</dbReference>
<feature type="region of interest" description="Disordered" evidence="1">
    <location>
        <begin position="1"/>
        <end position="106"/>
    </location>
</feature>
<name>A0AAD7D5V9_MYCRO</name>
<feature type="compositionally biased region" description="Basic and acidic residues" evidence="1">
    <location>
        <begin position="53"/>
        <end position="63"/>
    </location>
</feature>
<feature type="compositionally biased region" description="Basic and acidic residues" evidence="1">
    <location>
        <begin position="35"/>
        <end position="44"/>
    </location>
</feature>
<evidence type="ECO:0000313" key="2">
    <source>
        <dbReference type="EMBL" id="KAJ7681130.1"/>
    </source>
</evidence>
<proteinExistence type="predicted"/>
<feature type="compositionally biased region" description="Polar residues" evidence="1">
    <location>
        <begin position="167"/>
        <end position="190"/>
    </location>
</feature>
<reference evidence="2" key="1">
    <citation type="submission" date="2023-03" db="EMBL/GenBank/DDBJ databases">
        <title>Massive genome expansion in bonnet fungi (Mycena s.s.) driven by repeated elements and novel gene families across ecological guilds.</title>
        <authorList>
            <consortium name="Lawrence Berkeley National Laboratory"/>
            <person name="Harder C.B."/>
            <person name="Miyauchi S."/>
            <person name="Viragh M."/>
            <person name="Kuo A."/>
            <person name="Thoen E."/>
            <person name="Andreopoulos B."/>
            <person name="Lu D."/>
            <person name="Skrede I."/>
            <person name="Drula E."/>
            <person name="Henrissat B."/>
            <person name="Morin E."/>
            <person name="Kohler A."/>
            <person name="Barry K."/>
            <person name="LaButti K."/>
            <person name="Morin E."/>
            <person name="Salamov A."/>
            <person name="Lipzen A."/>
            <person name="Mereny Z."/>
            <person name="Hegedus B."/>
            <person name="Baldrian P."/>
            <person name="Stursova M."/>
            <person name="Weitz H."/>
            <person name="Taylor A."/>
            <person name="Grigoriev I.V."/>
            <person name="Nagy L.G."/>
            <person name="Martin F."/>
            <person name="Kauserud H."/>
        </authorList>
    </citation>
    <scope>NUCLEOTIDE SEQUENCE</scope>
    <source>
        <strain evidence="2">CBHHK067</strain>
    </source>
</reference>
<organism evidence="2 3">
    <name type="scientific">Mycena rosella</name>
    <name type="common">Pink bonnet</name>
    <name type="synonym">Agaricus rosellus</name>
    <dbReference type="NCBI Taxonomy" id="1033263"/>
    <lineage>
        <taxon>Eukaryota</taxon>
        <taxon>Fungi</taxon>
        <taxon>Dikarya</taxon>
        <taxon>Basidiomycota</taxon>
        <taxon>Agaricomycotina</taxon>
        <taxon>Agaricomycetes</taxon>
        <taxon>Agaricomycetidae</taxon>
        <taxon>Agaricales</taxon>
        <taxon>Marasmiineae</taxon>
        <taxon>Mycenaceae</taxon>
        <taxon>Mycena</taxon>
    </lineage>
</organism>
<evidence type="ECO:0008006" key="4">
    <source>
        <dbReference type="Google" id="ProtNLM"/>
    </source>
</evidence>
<feature type="compositionally biased region" description="Acidic residues" evidence="1">
    <location>
        <begin position="69"/>
        <end position="80"/>
    </location>
</feature>
<comment type="caution">
    <text evidence="2">The sequence shown here is derived from an EMBL/GenBank/DDBJ whole genome shotgun (WGS) entry which is preliminary data.</text>
</comment>
<sequence length="280" mass="31266">MPPYACSHSKKCRKDDEDEDYDSGDKHKGKGKKRATSEELQKEERKKKRHTKAQREDELKETIEAMNNSEDEDDEDDEDDVRATSRSNTSSVLENTDEPDADTDEKISGAACEGCENAVARCIVPTSQPKTGQAKLACGRCQDKKIKCSLVRRPTTRVNQRRLAQESKMSAPSTTHPIPSPHIQSLSSEPQAGPSGHSASGDVGRRTLRSDDICGSLAVMERRVRRLEKLRWGSTELLRVGLETFPPGEAPIWIRNLIQLLEHEEGEASGDREMENVEEP</sequence>
<gene>
    <name evidence="2" type="ORF">B0H17DRAFT_1138695</name>
</gene>
<dbReference type="AlphaFoldDB" id="A0AAD7D5V9"/>
<feature type="region of interest" description="Disordered" evidence="1">
    <location>
        <begin position="154"/>
        <end position="207"/>
    </location>
</feature>
<accession>A0AAD7D5V9</accession>
<keyword evidence="3" id="KW-1185">Reference proteome</keyword>
<feature type="compositionally biased region" description="Polar residues" evidence="1">
    <location>
        <begin position="84"/>
        <end position="94"/>
    </location>
</feature>